<dbReference type="SUPFAM" id="SSF51126">
    <property type="entry name" value="Pectin lyase-like"/>
    <property type="match status" value="1"/>
</dbReference>
<sequence>MHREQFKSRLLFRGFCNCFNEVKYLKSKIYLNIKPFILYTIMTKKLFTIALTGLISTTAFAADLYVRNGGVGGAYSTVSAAITAASNGDRIIIQPKTNGTAYVENLTINKSLTFVSETNYNKYIIQGNITISPAAGRVITISSLSSGTTGGYIVEASGSATGGRTTINLLNCDLHNVFTYQVNTTTNISGSKIRERLIFSHGRCTSNKANYINLYSQAPDTSLANSDIEVYGNISESGISNAQLNYNFRFYNNFCTGFIVSNFKSGGSGEIINNTVYSTNPGDFAPFYISVNGSVTGNINIMNNAASFAAGPITACINNATNTVSVAASYNVFTNPFVTQGDITQSNNSGQVNMNFDNTAYTIAGMNANAGNPATSYTDLDLTRNDAGHYGGSNSWANYWPTDAGGKPQVNYLLTPRSISSGTLNITGSGFSK</sequence>
<dbReference type="EMBL" id="FQVE01000004">
    <property type="protein sequence ID" value="SHG14259.1"/>
    <property type="molecule type" value="Genomic_DNA"/>
</dbReference>
<evidence type="ECO:0000313" key="1">
    <source>
        <dbReference type="EMBL" id="SHG14259.1"/>
    </source>
</evidence>
<name>A0A1M5HE50_9FLAO</name>
<evidence type="ECO:0008006" key="3">
    <source>
        <dbReference type="Google" id="ProtNLM"/>
    </source>
</evidence>
<dbReference type="Proteomes" id="UP000184108">
    <property type="component" value="Unassembled WGS sequence"/>
</dbReference>
<dbReference type="AlphaFoldDB" id="A0A1M5HE50"/>
<protein>
    <recommendedName>
        <fullName evidence="3">Right handed beta helix region</fullName>
    </recommendedName>
</protein>
<reference evidence="2" key="1">
    <citation type="submission" date="2016-11" db="EMBL/GenBank/DDBJ databases">
        <authorList>
            <person name="Varghese N."/>
            <person name="Submissions S."/>
        </authorList>
    </citation>
    <scope>NUCLEOTIDE SEQUENCE [LARGE SCALE GENOMIC DNA]</scope>
    <source>
        <strain evidence="2">YR203</strain>
    </source>
</reference>
<proteinExistence type="predicted"/>
<dbReference type="InterPro" id="IPR011050">
    <property type="entry name" value="Pectin_lyase_fold/virulence"/>
</dbReference>
<accession>A0A1M5HE50</accession>
<gene>
    <name evidence="1" type="ORF">SAMN02787073_3675</name>
</gene>
<evidence type="ECO:0000313" key="2">
    <source>
        <dbReference type="Proteomes" id="UP000184108"/>
    </source>
</evidence>
<organism evidence="1 2">
    <name type="scientific">Chryseobacterium vrystaatense</name>
    <dbReference type="NCBI Taxonomy" id="307480"/>
    <lineage>
        <taxon>Bacteria</taxon>
        <taxon>Pseudomonadati</taxon>
        <taxon>Bacteroidota</taxon>
        <taxon>Flavobacteriia</taxon>
        <taxon>Flavobacteriales</taxon>
        <taxon>Weeksellaceae</taxon>
        <taxon>Chryseobacterium group</taxon>
        <taxon>Chryseobacterium</taxon>
    </lineage>
</organism>